<accession>A0A099KZ91</accession>
<dbReference type="SMART" id="SM00422">
    <property type="entry name" value="HTH_MERR"/>
    <property type="match status" value="1"/>
</dbReference>
<dbReference type="InterPro" id="IPR000551">
    <property type="entry name" value="MerR-type_HTH_dom"/>
</dbReference>
<feature type="domain" description="HTH merR-type" evidence="5">
    <location>
        <begin position="1"/>
        <end position="69"/>
    </location>
</feature>
<keyword evidence="3" id="KW-0238">DNA-binding</keyword>
<evidence type="ECO:0000259" key="5">
    <source>
        <dbReference type="PROSITE" id="PS50937"/>
    </source>
</evidence>
<dbReference type="PROSITE" id="PS50937">
    <property type="entry name" value="HTH_MERR_2"/>
    <property type="match status" value="1"/>
</dbReference>
<keyword evidence="1" id="KW-0678">Repressor</keyword>
<dbReference type="InterPro" id="IPR009061">
    <property type="entry name" value="DNA-bd_dom_put_sf"/>
</dbReference>
<evidence type="ECO:0000256" key="3">
    <source>
        <dbReference type="ARBA" id="ARBA00023125"/>
    </source>
</evidence>
<gene>
    <name evidence="6" type="ORF">GAB14E_1843</name>
</gene>
<dbReference type="Proteomes" id="UP000029868">
    <property type="component" value="Unassembled WGS sequence"/>
</dbReference>
<dbReference type="Gene3D" id="1.10.1660.10">
    <property type="match status" value="1"/>
</dbReference>
<evidence type="ECO:0000313" key="6">
    <source>
        <dbReference type="EMBL" id="KGJ95931.1"/>
    </source>
</evidence>
<sequence length="122" mass="13752">MIFIGQASTLSNASVKAIRHYESLGLLPDLGRAGSYRVFTERDINIIKLIKQAQEVGFKLAELKSVLLSKEASIAWGEIENMMRLKEVQIAKEISILNEKQVRLRQYATVIRDCLSKDPNCS</sequence>
<dbReference type="SUPFAM" id="SSF46955">
    <property type="entry name" value="Putative DNA-binding domain"/>
    <property type="match status" value="1"/>
</dbReference>
<dbReference type="RefSeq" id="WP_052093539.1">
    <property type="nucleotide sequence ID" value="NZ_JQEC01000014.1"/>
</dbReference>
<dbReference type="GO" id="GO:0003700">
    <property type="term" value="F:DNA-binding transcription factor activity"/>
    <property type="evidence" value="ECO:0007669"/>
    <property type="project" value="InterPro"/>
</dbReference>
<name>A0A099KZ91_COLPS</name>
<dbReference type="EMBL" id="JQEC01000014">
    <property type="protein sequence ID" value="KGJ95931.1"/>
    <property type="molecule type" value="Genomic_DNA"/>
</dbReference>
<keyword evidence="4" id="KW-0804">Transcription</keyword>
<dbReference type="OrthoDB" id="9808480at2"/>
<organism evidence="6 7">
    <name type="scientific">Colwellia psychrerythraea</name>
    <name type="common">Vibrio psychroerythus</name>
    <dbReference type="NCBI Taxonomy" id="28229"/>
    <lineage>
        <taxon>Bacteria</taxon>
        <taxon>Pseudomonadati</taxon>
        <taxon>Pseudomonadota</taxon>
        <taxon>Gammaproteobacteria</taxon>
        <taxon>Alteromonadales</taxon>
        <taxon>Colwelliaceae</taxon>
        <taxon>Colwellia</taxon>
    </lineage>
</organism>
<dbReference type="Pfam" id="PF13411">
    <property type="entry name" value="MerR_1"/>
    <property type="match status" value="1"/>
</dbReference>
<evidence type="ECO:0000313" key="7">
    <source>
        <dbReference type="Proteomes" id="UP000029868"/>
    </source>
</evidence>
<dbReference type="InterPro" id="IPR047057">
    <property type="entry name" value="MerR_fam"/>
</dbReference>
<dbReference type="PATRIC" id="fig|28229.3.peg.1450"/>
<evidence type="ECO:0000256" key="4">
    <source>
        <dbReference type="ARBA" id="ARBA00023163"/>
    </source>
</evidence>
<reference evidence="6 7" key="1">
    <citation type="submission" date="2014-08" db="EMBL/GenBank/DDBJ databases">
        <title>Genomic and Phenotypic Diversity of Colwellia psychrerythraea strains from Disparate Marine Basins.</title>
        <authorList>
            <person name="Techtmann S.M."/>
            <person name="Stelling S.C."/>
            <person name="Utturkar S.M."/>
            <person name="Alshibli N."/>
            <person name="Harris A."/>
            <person name="Brown S.D."/>
            <person name="Hazen T.C."/>
        </authorList>
    </citation>
    <scope>NUCLEOTIDE SEQUENCE [LARGE SCALE GENOMIC DNA]</scope>
    <source>
        <strain evidence="6 7">GAB14E</strain>
    </source>
</reference>
<dbReference type="PRINTS" id="PR00040">
    <property type="entry name" value="HTHMERR"/>
</dbReference>
<dbReference type="PANTHER" id="PTHR30204">
    <property type="entry name" value="REDOX-CYCLING DRUG-SENSING TRANSCRIPTIONAL ACTIVATOR SOXR"/>
    <property type="match status" value="1"/>
</dbReference>
<proteinExistence type="predicted"/>
<keyword evidence="2" id="KW-0805">Transcription regulation</keyword>
<dbReference type="PANTHER" id="PTHR30204:SF69">
    <property type="entry name" value="MERR-FAMILY TRANSCRIPTIONAL REGULATOR"/>
    <property type="match status" value="1"/>
</dbReference>
<comment type="caution">
    <text evidence="6">The sequence shown here is derived from an EMBL/GenBank/DDBJ whole genome shotgun (WGS) entry which is preliminary data.</text>
</comment>
<dbReference type="AlphaFoldDB" id="A0A099KZ91"/>
<evidence type="ECO:0000256" key="1">
    <source>
        <dbReference type="ARBA" id="ARBA00022491"/>
    </source>
</evidence>
<evidence type="ECO:0000256" key="2">
    <source>
        <dbReference type="ARBA" id="ARBA00023015"/>
    </source>
</evidence>
<dbReference type="GO" id="GO:0003677">
    <property type="term" value="F:DNA binding"/>
    <property type="evidence" value="ECO:0007669"/>
    <property type="project" value="UniProtKB-KW"/>
</dbReference>
<protein>
    <submittedName>
        <fullName evidence="6">Transcriptional regulator, MerR family</fullName>
    </submittedName>
</protein>